<dbReference type="AlphaFoldDB" id="A0A1E5SYR9"/>
<feature type="active site" description="Proton donor/acceptor" evidence="7">
    <location>
        <position position="350"/>
    </location>
</feature>
<dbReference type="SMART" id="SM00631">
    <property type="entry name" value="Zn_pept"/>
    <property type="match status" value="1"/>
</dbReference>
<keyword evidence="6" id="KW-0482">Metalloprotease</keyword>
<dbReference type="CDD" id="cd06240">
    <property type="entry name" value="M14-like"/>
    <property type="match status" value="1"/>
</dbReference>
<comment type="cofactor">
    <cofactor evidence="1">
        <name>Zn(2+)</name>
        <dbReference type="ChEBI" id="CHEBI:29105"/>
    </cofactor>
</comment>
<evidence type="ECO:0000256" key="2">
    <source>
        <dbReference type="ARBA" id="ARBA00005988"/>
    </source>
</evidence>
<dbReference type="GO" id="GO:0004181">
    <property type="term" value="F:metallocarboxypeptidase activity"/>
    <property type="evidence" value="ECO:0007669"/>
    <property type="project" value="InterPro"/>
</dbReference>
<accession>A0A1E5SYR9</accession>
<evidence type="ECO:0000256" key="4">
    <source>
        <dbReference type="ARBA" id="ARBA00022801"/>
    </source>
</evidence>
<feature type="signal peptide" evidence="8">
    <location>
        <begin position="1"/>
        <end position="21"/>
    </location>
</feature>
<dbReference type="Pfam" id="PF00246">
    <property type="entry name" value="Peptidase_M14"/>
    <property type="match status" value="1"/>
</dbReference>
<name>A0A1E5SYR9_9BACT</name>
<keyword evidence="4" id="KW-0378">Hydrolase</keyword>
<evidence type="ECO:0000256" key="8">
    <source>
        <dbReference type="SAM" id="SignalP"/>
    </source>
</evidence>
<organism evidence="10 11">
    <name type="scientific">Roseivirga misakiensis</name>
    <dbReference type="NCBI Taxonomy" id="1563681"/>
    <lineage>
        <taxon>Bacteria</taxon>
        <taxon>Pseudomonadati</taxon>
        <taxon>Bacteroidota</taxon>
        <taxon>Cytophagia</taxon>
        <taxon>Cytophagales</taxon>
        <taxon>Roseivirgaceae</taxon>
        <taxon>Roseivirga</taxon>
    </lineage>
</organism>
<evidence type="ECO:0000256" key="1">
    <source>
        <dbReference type="ARBA" id="ARBA00001947"/>
    </source>
</evidence>
<proteinExistence type="inferred from homology"/>
<dbReference type="GO" id="GO:0006508">
    <property type="term" value="P:proteolysis"/>
    <property type="evidence" value="ECO:0007669"/>
    <property type="project" value="UniProtKB-KW"/>
</dbReference>
<keyword evidence="3" id="KW-0645">Protease</keyword>
<dbReference type="EMBL" id="MDGQ01000005">
    <property type="protein sequence ID" value="OEK04255.1"/>
    <property type="molecule type" value="Genomic_DNA"/>
</dbReference>
<feature type="domain" description="Peptidase M14" evidence="9">
    <location>
        <begin position="39"/>
        <end position="374"/>
    </location>
</feature>
<keyword evidence="8" id="KW-0732">Signal</keyword>
<dbReference type="STRING" id="1563681.BFP71_12285"/>
<dbReference type="OrthoDB" id="9758209at2"/>
<evidence type="ECO:0000256" key="5">
    <source>
        <dbReference type="ARBA" id="ARBA00022833"/>
    </source>
</evidence>
<evidence type="ECO:0000256" key="3">
    <source>
        <dbReference type="ARBA" id="ARBA00022670"/>
    </source>
</evidence>
<dbReference type="InterPro" id="IPR029062">
    <property type="entry name" value="Class_I_gatase-like"/>
</dbReference>
<protein>
    <submittedName>
        <fullName evidence="10">Peptidase M14</fullName>
    </submittedName>
</protein>
<keyword evidence="11" id="KW-1185">Reference proteome</keyword>
<evidence type="ECO:0000259" key="9">
    <source>
        <dbReference type="PROSITE" id="PS52035"/>
    </source>
</evidence>
<dbReference type="Gene3D" id="3.40.630.10">
    <property type="entry name" value="Zn peptidases"/>
    <property type="match status" value="1"/>
</dbReference>
<dbReference type="GO" id="GO:0008270">
    <property type="term" value="F:zinc ion binding"/>
    <property type="evidence" value="ECO:0007669"/>
    <property type="project" value="InterPro"/>
</dbReference>
<dbReference type="RefSeq" id="WP_069835760.1">
    <property type="nucleotide sequence ID" value="NZ_MDGQ01000005.1"/>
</dbReference>
<dbReference type="InterPro" id="IPR000834">
    <property type="entry name" value="Peptidase_M14"/>
</dbReference>
<evidence type="ECO:0000256" key="7">
    <source>
        <dbReference type="PROSITE-ProRule" id="PRU01379"/>
    </source>
</evidence>
<dbReference type="PANTHER" id="PTHR11705">
    <property type="entry name" value="PROTEASE FAMILY M14 CARBOXYPEPTIDASE A,B"/>
    <property type="match status" value="1"/>
</dbReference>
<dbReference type="Proteomes" id="UP000095552">
    <property type="component" value="Unassembled WGS sequence"/>
</dbReference>
<dbReference type="GO" id="GO:0005615">
    <property type="term" value="C:extracellular space"/>
    <property type="evidence" value="ECO:0007669"/>
    <property type="project" value="TreeGrafter"/>
</dbReference>
<dbReference type="SUPFAM" id="SSF53187">
    <property type="entry name" value="Zn-dependent exopeptidases"/>
    <property type="match status" value="1"/>
</dbReference>
<reference evidence="10 11" key="1">
    <citation type="submission" date="2016-08" db="EMBL/GenBank/DDBJ databases">
        <title>Draft genome of Fabibacter sp. strain SK-8.</title>
        <authorList>
            <person name="Wong S.-K."/>
            <person name="Hamasaki K."/>
            <person name="Yoshizawa S."/>
        </authorList>
    </citation>
    <scope>NUCLEOTIDE SEQUENCE [LARGE SCALE GENOMIC DNA]</scope>
    <source>
        <strain evidence="10 11">SK-8</strain>
    </source>
</reference>
<dbReference type="SUPFAM" id="SSF52317">
    <property type="entry name" value="Class I glutamine amidotransferase-like"/>
    <property type="match status" value="1"/>
</dbReference>
<dbReference type="PANTHER" id="PTHR11705:SF143">
    <property type="entry name" value="SLL0236 PROTEIN"/>
    <property type="match status" value="1"/>
</dbReference>
<evidence type="ECO:0000313" key="10">
    <source>
        <dbReference type="EMBL" id="OEK04255.1"/>
    </source>
</evidence>
<gene>
    <name evidence="10" type="ORF">BFP71_12285</name>
</gene>
<evidence type="ECO:0000256" key="6">
    <source>
        <dbReference type="ARBA" id="ARBA00023049"/>
    </source>
</evidence>
<comment type="caution">
    <text evidence="10">The sequence shown here is derived from an EMBL/GenBank/DDBJ whole genome shotgun (WGS) entry which is preliminary data.</text>
</comment>
<dbReference type="PROSITE" id="PS52035">
    <property type="entry name" value="PEPTIDASE_M14"/>
    <property type="match status" value="1"/>
</dbReference>
<evidence type="ECO:0000313" key="11">
    <source>
        <dbReference type="Proteomes" id="UP000095552"/>
    </source>
</evidence>
<comment type="similarity">
    <text evidence="2 7">Belongs to the peptidase M14 family.</text>
</comment>
<feature type="chain" id="PRO_5009185702" evidence="8">
    <location>
        <begin position="22"/>
        <end position="845"/>
    </location>
</feature>
<sequence>MKKSILTLTCFFALIATQVFAQTPHPRETFGFEVGADYKLADYDQMLTYYDKLAAATDRVQMIEIGKSVMGRPIKLLFISSEENMKQLERWREISEKLSRAEISEEEARRLSKEGKAIVWIDGGMHATERAHAQMTSELMWKIASEESDEMKAIRDNVITLMVPVTNPDGVDIVVDWYRQNVGTTFETTGPPILYQKYVGHDNNRDWFMNNMPETRALTTILHKKWYPQIVHNHHQTAPRWAMIFLPPFRSPVNPRIHPGVTTGVNLVGTAMANRFAMKKMPGVISGTSFSMFWNGGMRTAPYYHNQIGILTEVAQPSPKPTFYDPAKKPATVGGTASNGTEIFYPYPFEGGEVKFRDAVDYMITASMAILDLASDKRDEFLYNIYSMGKDAIEDEDGAFAYVIPKDQWNPSEAVNLTNVLIQGGLKAHKATAAFTANGKSYEAGSIVFYGAQPYRPFLEDLMEKQDYPDQFLYPGGPPQPPYDLAGWTLPMQMGVSVDRIESDFSAQTDEITEDLSFEEGTISGNGRYGYVFSNKDNQSATAVNRLQRMGYAVSLMTTDQGDLHAGSFMVRNKRGLQTQVESLAKTLGLDFVGINKKPSATLKALKKIKLGIYKSWQANMDEGWSRWMLEQFEFDLDTLHNEDIKTGDLSQYTAIIMPSQSPNGILNGHRKGRMPEKFVGGIGKEGVSALDDYAKAGGALIFYDNASDFAIQQFKLPVKNVTSGLRPNDFFIPGSLIRTNVDVNHRLGFGMMEEVAASFNRSRGFKMEDGATGVTEIAQYASDDLLMSGWALGEENHLANTSAMMHVAHGEGDLVLFAFRPQFRGQPRGTYKLIFNAIYLGAER</sequence>
<keyword evidence="5" id="KW-0862">Zinc</keyword>